<feature type="compositionally biased region" description="Basic and acidic residues" evidence="2">
    <location>
        <begin position="92"/>
        <end position="103"/>
    </location>
</feature>
<proteinExistence type="predicted"/>
<dbReference type="InterPro" id="IPR036778">
    <property type="entry name" value="OHCU_decarboxylase_sf"/>
</dbReference>
<organism evidence="4 5">
    <name type="scientific">Phyllosticta capitalensis</name>
    <dbReference type="NCBI Taxonomy" id="121624"/>
    <lineage>
        <taxon>Eukaryota</taxon>
        <taxon>Fungi</taxon>
        <taxon>Dikarya</taxon>
        <taxon>Ascomycota</taxon>
        <taxon>Pezizomycotina</taxon>
        <taxon>Dothideomycetes</taxon>
        <taxon>Dothideomycetes incertae sedis</taxon>
        <taxon>Botryosphaeriales</taxon>
        <taxon>Phyllostictaceae</taxon>
        <taxon>Phyllosticta</taxon>
    </lineage>
</organism>
<dbReference type="EMBL" id="JBBWRZ010000007">
    <property type="protein sequence ID" value="KAK8232187.1"/>
    <property type="molecule type" value="Genomic_DNA"/>
</dbReference>
<feature type="compositionally biased region" description="Pro residues" evidence="2">
    <location>
        <begin position="1"/>
        <end position="12"/>
    </location>
</feature>
<evidence type="ECO:0000256" key="1">
    <source>
        <dbReference type="ARBA" id="ARBA00022631"/>
    </source>
</evidence>
<dbReference type="SUPFAM" id="SSF158694">
    <property type="entry name" value="UraD-Like"/>
    <property type="match status" value="1"/>
</dbReference>
<gene>
    <name evidence="4" type="ORF">HDK90DRAFT_489445</name>
</gene>
<feature type="region of interest" description="Disordered" evidence="2">
    <location>
        <begin position="1"/>
        <end position="20"/>
    </location>
</feature>
<evidence type="ECO:0000313" key="4">
    <source>
        <dbReference type="EMBL" id="KAK8232187.1"/>
    </source>
</evidence>
<accession>A0ABR1YL34</accession>
<dbReference type="PANTHER" id="PTHR37987:SF1">
    <property type="entry name" value="OXO-4-HYDROXY-4-CARBOXY-5-UREIDOIMIDAZOLINE DECARBOXYLASE DOMAIN-CONTAINING PROTEIN"/>
    <property type="match status" value="1"/>
</dbReference>
<feature type="domain" description="Oxo-4-hydroxy-4-carboxy-5-ureidoimidazoline decarboxylase" evidence="3">
    <location>
        <begin position="20"/>
        <end position="183"/>
    </location>
</feature>
<dbReference type="PANTHER" id="PTHR37987">
    <property type="entry name" value="CHROMOSOME 9, WHOLE GENOME SHOTGUN SEQUENCE"/>
    <property type="match status" value="1"/>
</dbReference>
<keyword evidence="1" id="KW-0659">Purine metabolism</keyword>
<protein>
    <submittedName>
        <fullName evidence="4">Oxo-4-hydroxy-4-carboxy-5-ureidoimidazoline decarboxylase</fullName>
    </submittedName>
</protein>
<name>A0ABR1YL34_9PEZI</name>
<dbReference type="Proteomes" id="UP001492380">
    <property type="component" value="Unassembled WGS sequence"/>
</dbReference>
<dbReference type="Gene3D" id="1.10.3330.10">
    <property type="entry name" value="Oxo-4-hydroxy-4-carboxy-5-ureidoimidazoline decarboxylase"/>
    <property type="match status" value="1"/>
</dbReference>
<feature type="region of interest" description="Disordered" evidence="2">
    <location>
        <begin position="92"/>
        <end position="117"/>
    </location>
</feature>
<evidence type="ECO:0000313" key="5">
    <source>
        <dbReference type="Proteomes" id="UP001492380"/>
    </source>
</evidence>
<evidence type="ECO:0000259" key="3">
    <source>
        <dbReference type="Pfam" id="PF09349"/>
    </source>
</evidence>
<evidence type="ECO:0000256" key="2">
    <source>
        <dbReference type="SAM" id="MobiDB-lite"/>
    </source>
</evidence>
<comment type="caution">
    <text evidence="4">The sequence shown here is derived from an EMBL/GenBank/DDBJ whole genome shotgun (WGS) entry which is preliminary data.</text>
</comment>
<reference evidence="4 5" key="1">
    <citation type="submission" date="2024-04" db="EMBL/GenBank/DDBJ databases">
        <title>Phyllosticta paracitricarpa is synonymous to the EU quarantine fungus P. citricarpa based on phylogenomic analyses.</title>
        <authorList>
            <consortium name="Lawrence Berkeley National Laboratory"/>
            <person name="Van Ingen-Buijs V.A."/>
            <person name="Van Westerhoven A.C."/>
            <person name="Haridas S."/>
            <person name="Skiadas P."/>
            <person name="Martin F."/>
            <person name="Groenewald J.Z."/>
            <person name="Crous P.W."/>
            <person name="Seidl M.F."/>
        </authorList>
    </citation>
    <scope>NUCLEOTIDE SEQUENCE [LARGE SCALE GENOMIC DNA]</scope>
    <source>
        <strain evidence="4 5">CBS 123374</strain>
    </source>
</reference>
<dbReference type="Pfam" id="PF09349">
    <property type="entry name" value="OHCU_decarbox"/>
    <property type="match status" value="1"/>
</dbReference>
<dbReference type="InterPro" id="IPR018020">
    <property type="entry name" value="OHCU_decarboxylase"/>
</dbReference>
<keyword evidence="5" id="KW-1185">Reference proteome</keyword>
<sequence length="189" mass="20160">MNPSQPALPPPSTLTDPSVTPSTITDALDLLFEPSPTLHALAVPIIKDASAPFDTYADLIAAVEARLKALAAAGQTEQLDSILGSHPRLGEKKVDSALSRKEQAAMGQGGQDGQPQDNSIDFAALNAMYEQKFPGLRFVTFVNARPRDVIAVELRERVQRGDIVAERIAAIEAMCAIANDRARKLASSS</sequence>